<keyword evidence="2" id="KW-1185">Reference proteome</keyword>
<dbReference type="EMBL" id="AWEZ01000061">
    <property type="protein sequence ID" value="ERL06990.1"/>
    <property type="molecule type" value="Genomic_DNA"/>
</dbReference>
<evidence type="ECO:0000313" key="1">
    <source>
        <dbReference type="EMBL" id="ERL06990.1"/>
    </source>
</evidence>
<organism evidence="1 2">
    <name type="scientific">Olsenella profusa F0195</name>
    <dbReference type="NCBI Taxonomy" id="1125712"/>
    <lineage>
        <taxon>Bacteria</taxon>
        <taxon>Bacillati</taxon>
        <taxon>Actinomycetota</taxon>
        <taxon>Coriobacteriia</taxon>
        <taxon>Coriobacteriales</taxon>
        <taxon>Atopobiaceae</taxon>
        <taxon>Olsenella</taxon>
    </lineage>
</organism>
<protein>
    <submittedName>
        <fullName evidence="1">Uncharacterized protein</fullName>
    </submittedName>
</protein>
<sequence length="43" mass="5099">MDDIERDRYVRMVGCWPFRYHALGMCMAPFAHRRDSSSKGMMS</sequence>
<accession>U2TKJ7</accession>
<proteinExistence type="predicted"/>
<comment type="caution">
    <text evidence="1">The sequence shown here is derived from an EMBL/GenBank/DDBJ whole genome shotgun (WGS) entry which is preliminary data.</text>
</comment>
<gene>
    <name evidence="1" type="ORF">HMPREF1316_0934</name>
</gene>
<dbReference type="Proteomes" id="UP000016638">
    <property type="component" value="Unassembled WGS sequence"/>
</dbReference>
<reference evidence="1 2" key="1">
    <citation type="submission" date="2013-08" db="EMBL/GenBank/DDBJ databases">
        <authorList>
            <person name="Durkin A.S."/>
            <person name="Haft D.R."/>
            <person name="McCorrison J."/>
            <person name="Torralba M."/>
            <person name="Gillis M."/>
            <person name="Haft D.H."/>
            <person name="Methe B."/>
            <person name="Sutton G."/>
            <person name="Nelson K.E."/>
        </authorList>
    </citation>
    <scope>NUCLEOTIDE SEQUENCE [LARGE SCALE GENOMIC DNA]</scope>
    <source>
        <strain evidence="1 2">F0195</strain>
    </source>
</reference>
<dbReference type="AlphaFoldDB" id="U2TKJ7"/>
<dbReference type="STRING" id="1125712.HMPREF1316_0934"/>
<evidence type="ECO:0000313" key="2">
    <source>
        <dbReference type="Proteomes" id="UP000016638"/>
    </source>
</evidence>
<name>U2TKJ7_9ACTN</name>